<dbReference type="SUPFAM" id="SSF46785">
    <property type="entry name" value="Winged helix' DNA-binding domain"/>
    <property type="match status" value="1"/>
</dbReference>
<dbReference type="RefSeq" id="WP_244747947.1">
    <property type="nucleotide sequence ID" value="NZ_CP095071.1"/>
</dbReference>
<dbReference type="EMBL" id="CP095071">
    <property type="protein sequence ID" value="UOQ87480.1"/>
    <property type="molecule type" value="Genomic_DNA"/>
</dbReference>
<dbReference type="Gene3D" id="1.10.10.10">
    <property type="entry name" value="Winged helix-like DNA-binding domain superfamily/Winged helix DNA-binding domain"/>
    <property type="match status" value="1"/>
</dbReference>
<dbReference type="InterPro" id="IPR036390">
    <property type="entry name" value="WH_DNA-bd_sf"/>
</dbReference>
<protein>
    <submittedName>
        <fullName evidence="5">ROK family transcriptional regulator</fullName>
    </submittedName>
</protein>
<feature type="domain" description="HTH marR-type" evidence="4">
    <location>
        <begin position="17"/>
        <end position="59"/>
    </location>
</feature>
<dbReference type="Gene3D" id="3.30.420.40">
    <property type="match status" value="2"/>
</dbReference>
<keyword evidence="3" id="KW-0859">Xylose metabolism</keyword>
<accession>A0ABY4GTM1</accession>
<dbReference type="PANTHER" id="PTHR18964">
    <property type="entry name" value="ROK (REPRESSOR, ORF, KINASE) FAMILY"/>
    <property type="match status" value="1"/>
</dbReference>
<dbReference type="PROSITE" id="PS01125">
    <property type="entry name" value="ROK"/>
    <property type="match status" value="1"/>
</dbReference>
<dbReference type="InterPro" id="IPR049874">
    <property type="entry name" value="ROK_cs"/>
</dbReference>
<dbReference type="CDD" id="cd24076">
    <property type="entry name" value="ASKHA_ATPase_ROK_BsXylR-like"/>
    <property type="match status" value="1"/>
</dbReference>
<dbReference type="Proteomes" id="UP000831537">
    <property type="component" value="Chromosome"/>
</dbReference>
<evidence type="ECO:0000313" key="6">
    <source>
        <dbReference type="Proteomes" id="UP000831537"/>
    </source>
</evidence>
<name>A0ABY4GTM1_9BACI</name>
<dbReference type="SUPFAM" id="SSF53067">
    <property type="entry name" value="Actin-like ATPase domain"/>
    <property type="match status" value="1"/>
</dbReference>
<sequence length="396" mass="42281">MLRGSFQWMKSLNKSIILNKIRTSGSISRAQIAKETQLTPPTVGTIVKELLEQGLIKESQLGASQGGRKPTMLVLNTTGFYIIGIDVGPEDIQFVISDLSGDIIDGQEQPLTTGIQKQDFLQMLLDVVTQLIQKHSSLQFIGIGVAMHGVVDADQGISIFAPNLNLRDVAIKQHLEAHFDMDVKVENDAKALALGEAWFENKTTHSSMIAVNVGRGIGAGIVIDGKLFSGEHGIAGEIGHMMIDLKGKRCTCGNDGCLQTIASGPAIGERAMELLRQGNPSLLSEYPEPITAELVHQAAVEEDQLAKDILKEAGSYLGIALTNLIHVCNPSSIIIGGGVAQAGDFILDPIVQTIQSRAISNQAQQTPVSLSNLGQYGSALGAVALILSELFEPNMN</sequence>
<dbReference type="PANTHER" id="PTHR18964:SF149">
    <property type="entry name" value="BIFUNCTIONAL UDP-N-ACETYLGLUCOSAMINE 2-EPIMERASE_N-ACETYLMANNOSAMINE KINASE"/>
    <property type="match status" value="1"/>
</dbReference>
<evidence type="ECO:0000256" key="1">
    <source>
        <dbReference type="ARBA" id="ARBA00002486"/>
    </source>
</evidence>
<organism evidence="5 6">
    <name type="scientific">Gracilibacillus salinarum</name>
    <dbReference type="NCBI Taxonomy" id="2932255"/>
    <lineage>
        <taxon>Bacteria</taxon>
        <taxon>Bacillati</taxon>
        <taxon>Bacillota</taxon>
        <taxon>Bacilli</taxon>
        <taxon>Bacillales</taxon>
        <taxon>Bacillaceae</taxon>
        <taxon>Gracilibacillus</taxon>
    </lineage>
</organism>
<dbReference type="InterPro" id="IPR043129">
    <property type="entry name" value="ATPase_NBD"/>
</dbReference>
<comment type="similarity">
    <text evidence="2">Belongs to the ROK (NagC/XylR) family.</text>
</comment>
<keyword evidence="3" id="KW-0119">Carbohydrate metabolism</keyword>
<reference evidence="5 6" key="1">
    <citation type="submission" date="2022-04" db="EMBL/GenBank/DDBJ databases">
        <title>Gracilibacillus sp. isolated from saltern.</title>
        <authorList>
            <person name="Won M."/>
            <person name="Lee C.-M."/>
            <person name="Woen H.-Y."/>
            <person name="Kwon S.-W."/>
        </authorList>
    </citation>
    <scope>NUCLEOTIDE SEQUENCE [LARGE SCALE GENOMIC DNA]</scope>
    <source>
        <strain evidence="5 6">SSPM10-3</strain>
    </source>
</reference>
<dbReference type="InterPro" id="IPR000835">
    <property type="entry name" value="HTH_MarR-typ"/>
</dbReference>
<dbReference type="Pfam" id="PF01047">
    <property type="entry name" value="MarR"/>
    <property type="match status" value="1"/>
</dbReference>
<dbReference type="InterPro" id="IPR000600">
    <property type="entry name" value="ROK"/>
</dbReference>
<keyword evidence="6" id="KW-1185">Reference proteome</keyword>
<evidence type="ECO:0000259" key="4">
    <source>
        <dbReference type="Pfam" id="PF01047"/>
    </source>
</evidence>
<evidence type="ECO:0000313" key="5">
    <source>
        <dbReference type="EMBL" id="UOQ87480.1"/>
    </source>
</evidence>
<gene>
    <name evidence="5" type="ORF">MUN87_10340</name>
</gene>
<dbReference type="Pfam" id="PF00480">
    <property type="entry name" value="ROK"/>
    <property type="match status" value="1"/>
</dbReference>
<proteinExistence type="inferred from homology"/>
<dbReference type="InterPro" id="IPR036388">
    <property type="entry name" value="WH-like_DNA-bd_sf"/>
</dbReference>
<evidence type="ECO:0000256" key="3">
    <source>
        <dbReference type="ARBA" id="ARBA00022629"/>
    </source>
</evidence>
<evidence type="ECO:0000256" key="2">
    <source>
        <dbReference type="ARBA" id="ARBA00006479"/>
    </source>
</evidence>
<comment type="function">
    <text evidence="1">Transcriptional repressor of xylose-utilizing enzymes.</text>
</comment>